<dbReference type="Proteomes" id="UP000247409">
    <property type="component" value="Unassembled WGS sequence"/>
</dbReference>
<dbReference type="PANTHER" id="PTHR45725">
    <property type="entry name" value="FORMIN HOMOLOGY 2 FAMILY MEMBER"/>
    <property type="match status" value="1"/>
</dbReference>
<dbReference type="OrthoDB" id="410721at2759"/>
<dbReference type="InterPro" id="IPR042201">
    <property type="entry name" value="FH2_Formin_sf"/>
</dbReference>
<accession>A0A2V3IZV2</accession>
<dbReference type="EMBL" id="NBIV01000021">
    <property type="protein sequence ID" value="PXF47668.1"/>
    <property type="molecule type" value="Genomic_DNA"/>
</dbReference>
<keyword evidence="4" id="KW-1185">Reference proteome</keyword>
<evidence type="ECO:0000256" key="1">
    <source>
        <dbReference type="SAM" id="MobiDB-lite"/>
    </source>
</evidence>
<dbReference type="Gene3D" id="1.20.58.2220">
    <property type="entry name" value="Formin, FH2 domain"/>
    <property type="match status" value="1"/>
</dbReference>
<organism evidence="3 4">
    <name type="scientific">Gracilariopsis chorda</name>
    <dbReference type="NCBI Taxonomy" id="448386"/>
    <lineage>
        <taxon>Eukaryota</taxon>
        <taxon>Rhodophyta</taxon>
        <taxon>Florideophyceae</taxon>
        <taxon>Rhodymeniophycidae</taxon>
        <taxon>Gracilariales</taxon>
        <taxon>Gracilariaceae</taxon>
        <taxon>Gracilariopsis</taxon>
    </lineage>
</organism>
<evidence type="ECO:0000313" key="3">
    <source>
        <dbReference type="EMBL" id="PXF47668.1"/>
    </source>
</evidence>
<feature type="region of interest" description="Disordered" evidence="1">
    <location>
        <begin position="618"/>
        <end position="668"/>
    </location>
</feature>
<dbReference type="PANTHER" id="PTHR45725:SF1">
    <property type="entry name" value="DISHEVELLED ASSOCIATED ACTIVATOR OF MORPHOGENESIS, ISOFORM D"/>
    <property type="match status" value="1"/>
</dbReference>
<feature type="region of interest" description="Disordered" evidence="1">
    <location>
        <begin position="89"/>
        <end position="256"/>
    </location>
</feature>
<name>A0A2V3IZV2_9FLOR</name>
<sequence length="668" mass="70351">MARRSKRNDAQVTLEDRLGPDVLKKLETMAGEFVRFEKGDFGFFIDPARYAVKQRQVGPLGRGRRRKVVAGVDKDGNIITAWIGVDNKSKGTKTDAGELVNIPDGYGDGTGHVGTGTGKGGGKGTKGGGKGGGGGGGGSGSGSGSGGGSGSGDGSGGGGGGSGGGGGTGSGAPNSGGSGPGSGQGGRKSAAKPPASAAEVAKQAAEKRAIAGVSSTPEKKDEDGTKPAAPTGPPVPKPPVGNLQAKANEARGRKKKPLHWAKVPKNLLKDAMWTSLDDSSIRLNEDEIDELFGVDVAPQFVAEAEAAKPEVLPHKRKHNVNIILANLKMTTDQIKDVVRVPTYKELEASNLQALLMICPTPEEEQLLNQNQNIIDEVDKTDRFMMELAQLPGLRGKVLCGLSAKTFNEEAIDLIKSMDTYAMIPVEVENSAKLNKMLEIVLALGNFLNSGTGRGGAHGFKLEALAMLSTVKDSRGDTLLDYLVKIIMQDYPHLYPLDDMPTLQKSEALSLDAIGEDVQAILDSVTNVAEQIKQIGDDPSMERFKSEMSAFSEEATKVREEIVSLRALMMEKLQHMMAHFGERNKAARGRQEDILRMLREFSADLTAAVARYNERCEREAKKAAKAGGKPPAKPVPSGENVPALPDAPQEGPSVTEKIVSGSRASGTAE</sequence>
<gene>
    <name evidence="3" type="ORF">BWQ96_02530</name>
</gene>
<dbReference type="SUPFAM" id="SSF101447">
    <property type="entry name" value="Formin homology 2 domain (FH2 domain)"/>
    <property type="match status" value="1"/>
</dbReference>
<feature type="domain" description="FH2" evidence="2">
    <location>
        <begin position="245"/>
        <end position="630"/>
    </location>
</feature>
<feature type="compositionally biased region" description="Low complexity" evidence="1">
    <location>
        <begin position="187"/>
        <end position="203"/>
    </location>
</feature>
<protein>
    <submittedName>
        <fullName evidence="3">Formin-like protein 13</fullName>
    </submittedName>
</protein>
<reference evidence="3 4" key="1">
    <citation type="journal article" date="2018" name="Mol. Biol. Evol.">
        <title>Analysis of the draft genome of the red seaweed Gracilariopsis chorda provides insights into genome size evolution in Rhodophyta.</title>
        <authorList>
            <person name="Lee J."/>
            <person name="Yang E.C."/>
            <person name="Graf L."/>
            <person name="Yang J.H."/>
            <person name="Qiu H."/>
            <person name="Zel Zion U."/>
            <person name="Chan C.X."/>
            <person name="Stephens T.G."/>
            <person name="Weber A.P.M."/>
            <person name="Boo G.H."/>
            <person name="Boo S.M."/>
            <person name="Kim K.M."/>
            <person name="Shin Y."/>
            <person name="Jung M."/>
            <person name="Lee S.J."/>
            <person name="Yim H.S."/>
            <person name="Lee J.H."/>
            <person name="Bhattacharya D."/>
            <person name="Yoon H.S."/>
        </authorList>
    </citation>
    <scope>NUCLEOTIDE SEQUENCE [LARGE SCALE GENOMIC DNA]</scope>
    <source>
        <strain evidence="3 4">SKKU-2015</strain>
        <tissue evidence="3">Whole body</tissue>
    </source>
</reference>
<dbReference type="STRING" id="448386.A0A2V3IZV2"/>
<dbReference type="InterPro" id="IPR015425">
    <property type="entry name" value="FH2_Formin"/>
</dbReference>
<dbReference type="SMART" id="SM00498">
    <property type="entry name" value="FH2"/>
    <property type="match status" value="1"/>
</dbReference>
<dbReference type="InterPro" id="IPR051425">
    <property type="entry name" value="Formin_Homology"/>
</dbReference>
<feature type="compositionally biased region" description="Gly residues" evidence="1">
    <location>
        <begin position="106"/>
        <end position="186"/>
    </location>
</feature>
<evidence type="ECO:0000259" key="2">
    <source>
        <dbReference type="PROSITE" id="PS51444"/>
    </source>
</evidence>
<proteinExistence type="predicted"/>
<dbReference type="PROSITE" id="PS51444">
    <property type="entry name" value="FH2"/>
    <property type="match status" value="1"/>
</dbReference>
<evidence type="ECO:0000313" key="4">
    <source>
        <dbReference type="Proteomes" id="UP000247409"/>
    </source>
</evidence>
<feature type="compositionally biased region" description="Pro residues" evidence="1">
    <location>
        <begin position="230"/>
        <end position="239"/>
    </location>
</feature>
<dbReference type="Pfam" id="PF02181">
    <property type="entry name" value="FH2"/>
    <property type="match status" value="1"/>
</dbReference>
<dbReference type="AlphaFoldDB" id="A0A2V3IZV2"/>
<comment type="caution">
    <text evidence="3">The sequence shown here is derived from an EMBL/GenBank/DDBJ whole genome shotgun (WGS) entry which is preliminary data.</text>
</comment>